<reference evidence="1" key="2">
    <citation type="journal article" date="2015" name="Data Brief">
        <title>Shoot transcriptome of the giant reed, Arundo donax.</title>
        <authorList>
            <person name="Barrero R.A."/>
            <person name="Guerrero F.D."/>
            <person name="Moolhuijzen P."/>
            <person name="Goolsby J.A."/>
            <person name="Tidwell J."/>
            <person name="Bellgard S.E."/>
            <person name="Bellgard M.I."/>
        </authorList>
    </citation>
    <scope>NUCLEOTIDE SEQUENCE</scope>
    <source>
        <tissue evidence="1">Shoot tissue taken approximately 20 cm above the soil surface</tissue>
    </source>
</reference>
<dbReference type="AlphaFoldDB" id="A0A0A8YYH2"/>
<dbReference type="EMBL" id="GBRH01270253">
    <property type="protein sequence ID" value="JAD27642.1"/>
    <property type="molecule type" value="Transcribed_RNA"/>
</dbReference>
<protein>
    <submittedName>
        <fullName evidence="1">Uncharacterized protein</fullName>
    </submittedName>
</protein>
<name>A0A0A8YYH2_ARUDO</name>
<proteinExistence type="predicted"/>
<evidence type="ECO:0000313" key="1">
    <source>
        <dbReference type="EMBL" id="JAD27642.1"/>
    </source>
</evidence>
<reference evidence="1" key="1">
    <citation type="submission" date="2014-09" db="EMBL/GenBank/DDBJ databases">
        <authorList>
            <person name="Magalhaes I.L.F."/>
            <person name="Oliveira U."/>
            <person name="Santos F.R."/>
            <person name="Vidigal T.H.D.A."/>
            <person name="Brescovit A.D."/>
            <person name="Santos A.J."/>
        </authorList>
    </citation>
    <scope>NUCLEOTIDE SEQUENCE</scope>
    <source>
        <tissue evidence="1">Shoot tissue taken approximately 20 cm above the soil surface</tissue>
    </source>
</reference>
<sequence>MHLQVQRGTYSEGSEMYMFRKFRDSQNVIESTVHCI</sequence>
<accession>A0A0A8YYH2</accession>
<organism evidence="1">
    <name type="scientific">Arundo donax</name>
    <name type="common">Giant reed</name>
    <name type="synonym">Donax arundinaceus</name>
    <dbReference type="NCBI Taxonomy" id="35708"/>
    <lineage>
        <taxon>Eukaryota</taxon>
        <taxon>Viridiplantae</taxon>
        <taxon>Streptophyta</taxon>
        <taxon>Embryophyta</taxon>
        <taxon>Tracheophyta</taxon>
        <taxon>Spermatophyta</taxon>
        <taxon>Magnoliopsida</taxon>
        <taxon>Liliopsida</taxon>
        <taxon>Poales</taxon>
        <taxon>Poaceae</taxon>
        <taxon>PACMAD clade</taxon>
        <taxon>Arundinoideae</taxon>
        <taxon>Arundineae</taxon>
        <taxon>Arundo</taxon>
    </lineage>
</organism>